<dbReference type="InterPro" id="IPR054060">
    <property type="entry name" value="TLN1-like_RS"/>
</dbReference>
<dbReference type="InterPro" id="IPR019748">
    <property type="entry name" value="FERM_central"/>
</dbReference>
<evidence type="ECO:0000256" key="4">
    <source>
        <dbReference type="SAM" id="MobiDB-lite"/>
    </source>
</evidence>
<dbReference type="Gene3D" id="1.20.120.230">
    <property type="entry name" value="Alpha-catenin/vinculin-like"/>
    <property type="match status" value="4"/>
</dbReference>
<dbReference type="Pfam" id="PF16511">
    <property type="entry name" value="FERM_f0"/>
    <property type="match status" value="1"/>
</dbReference>
<dbReference type="CDD" id="cd17090">
    <property type="entry name" value="FERM_F1_TLN"/>
    <property type="match status" value="1"/>
</dbReference>
<dbReference type="PANTHER" id="PTHR19981">
    <property type="entry name" value="TALIN"/>
    <property type="match status" value="1"/>
</dbReference>
<dbReference type="FunFam" id="1.20.1410.10:FF:000001">
    <property type="entry name" value="Talin 2"/>
    <property type="match status" value="1"/>
</dbReference>
<evidence type="ECO:0000256" key="1">
    <source>
        <dbReference type="ARBA" id="ARBA00004245"/>
    </source>
</evidence>
<sequence length="2539" mass="273332">MGKLSLKITIARSSKVTKQEFDTQMTVFDVCRQIREKVPDSVEPGDSVNDYGLLKLDDLDPRFGTWLESARALEFYQLENNAVLDYRTKKRPLRVETLDMTIRTIIVDDSLNVKDLVKTVCARYGLNNPEEFSFIVKDEEGKFTKERPSMRNAKKMAQMKQKLHTDDELKWLSSDKSLRDQGVDEKEVVVLRKRYYFTDKNVDGNDPVQLGLLYVQSQKDIVEGTHPCTKDEAVKFAALQLQIMSGDYDEEKHKPAYLIRNLPFILPKEYAKARTIERLIAQEWKHYYGLKEMDAKFRFIQLCRALKTYGVTFFLVKEKMKARNRLVPRLLGITRDSIMRVDEITKDVMTTWPLTTVKRWAASPNSFTLDFGEYHDSFYSVQTSEGETISQLIAGYIDIILKKKKASEKFIHDVDDEVTMIEDNIAPRLATQMQLVDQSRQHVDQRNLAGDGVAGFSRTGGDPSRGHMDGPQHLQTSRVPGYGHMAPWGADPGALTQAQQALIANIDKAMDKLVQVNASLNTASELPALGRDSASIIWKQNTMDVSKQNVNSQLAAMLAATSSVLTMTREVSEVDYTAVGSAVTTITSNLTELSKSGRMIAALLAYEGQDGSNLLKAAQDLSSATGKFLQQARPPFTGHHKPLLDTAGDVGNRGGNLLKHVGESEVDPNTQERIIALAKHVGTATTELIGQAKNVATKCDDPSLTADVVQGAKDTASATQQLVTCTKVLVPCIDSPLCQEQLIEACKAVAYCVDKLVELAQKGCTQDEAALGSLGKSAGNVSTALKELIDYISHGMGQGGGQYDEVCEAILAAHDNFFSSVPNAGQMVKQAQGLAQATSELIKALQTDASKQSDASASQRLLDAAKQLAAATAKMVSAGSESARNLKDPNAQEALKKAAEDLRSITTSVASQAIKRKVIRKLEVAAKQTAAVCTQCIAAAQGAEATNRNSASQQQLIANCKVVADNIARLVQAVKTTMSNPDSPSAQLGLINASQSMLQPAGKMISTSKAAVPTIGDQAAAMQLGNFAKATASAIHELRTAVGRAAEVCGSLEIDSALDVIRGLGKDLVEAQKIAAAGKLLPLPGESAKECAEELGSTSKTVGASMAQLLTAANQGNESYTGIAARDTANALRVLASSVRGVAAGDQDKQHQDELLSAAKKVMDQSVLLIAEAKAAVDNPNLPNKQTRLAQAARGVSQSLNQVVSCLPGPKHVDQALKDIARASQQIDPKSSIFGQKPDQSYQALQNNLSQAAANLNAAASQLVGSKGSSEELAASATLISKRYEELLIAGLQLASCSSDAESQQEMLGYLKTISISSTKLLLAAKALAADPNAPNAKHMLAAAARLVTDSINTLINVCTSSAPGQKECDTALRNIQMVASVLDDPKEPVNEASFFDCLETVIDKSNILNESVTGISTSTREGNHDKFCESIRNLSSSVITITEFSGHAAYLVGVSDPRSDLAIPGLVDQGQFARAQHSISLACQTLLNPACSQQQVLASATTIAKHTSHLCTVCKSASSKTINPVAKKHFMNSAKDVANSTGNLVKKIKELSSNLTPEKREACSESTKPLLEAVEALTTFASSVEFASVPARISPQAHDAMVPILLSGRNMVSNSTSLIGTSKTLVLHPDDQNLWQLLAQHSKSLTDSIRNLVNAIRNNSPGQKECQKASGILNRTIGDIDRATLEGMQQNLPPRQEHSLAGFRDQLLNTIEQISELILPVTVAAKGEAENLGHSVTNLTSHFTSFANFSIGMASRVSSSTDQQSILEQSKTLTEAALQLVMAAKESGGNKSAKDTCAELDQSADSMSQAITELTLTIQRPSDPYYNASENMFKAVEKLDEAIPGELEDEDYIKCQDGIFQGAKVVAKLAQESLGKTGGDQGEMIKIVTQLSETYTNMSNNARKAVKLAETEEVSLRIKRSVAKLGSECIDFVKHASIYSNLPNDPQARKSHTNSVRGVIEKVNLVMTALQAGSKGTQACINAISVIQGVVGDLETTVMFANAKTLNPESKESFGKHKEGLLGSCQKLVEETKRLVSSVQATQDELSKTALKCETHVQQLADYSKLAASALTEDDPEAQILLLNAVKDVAIAMGTLLEATKNASGKSRTDAQMLKLKDAAKSMVTSVTSLMKTITSVEDEAGRSQRALETAIEAIAQSLGEYESKAQPTKRGSPEEMLNCSKELTKATARTARAVLPGSQKQEELTAAANDGRNAVTSLLPIVKSVAHGVDNPELRARCQTSGREAAIHYTALLEFVKSGTGRKDSQAQLRNLSHDVAHSIAEIVQVAEAIKEHLGYAHPDNPAVMAERELLLAAAAIDMAAKKLAEARPISRDLPELSGEMKFEEAILHAAKAIARATRALVQAATDAQHELVKQGRMKSGVVDENSIWSEGLVGAAKQVARSTSELCEAANACVTSTVPESQDRLVASAKAIAKHTAQLLMACRVKADPNSEKNLRLRRAGLEVKKATDTLVDAALEAKVTMETIGDPNNPSGDRDAFKKELEMMSEIAKKERELEAARSALQNIKHYRRDINPQY</sequence>
<keyword evidence="3" id="KW-0206">Cytoskeleton</keyword>
<dbReference type="GO" id="GO:0005856">
    <property type="term" value="C:cytoskeleton"/>
    <property type="evidence" value="ECO:0007669"/>
    <property type="project" value="UniProtKB-SubCell"/>
</dbReference>
<dbReference type="GO" id="GO:0005200">
    <property type="term" value="F:structural constituent of cytoskeleton"/>
    <property type="evidence" value="ECO:0007669"/>
    <property type="project" value="InterPro"/>
</dbReference>
<feature type="region of interest" description="Disordered" evidence="4">
    <location>
        <begin position="450"/>
        <end position="475"/>
    </location>
</feature>
<evidence type="ECO:0000313" key="8">
    <source>
        <dbReference type="Proteomes" id="UP001165289"/>
    </source>
</evidence>
<dbReference type="FunFam" id="2.30.29.30:FF:000028">
    <property type="entry name" value="Talin 2"/>
    <property type="match status" value="1"/>
</dbReference>
<evidence type="ECO:0000259" key="6">
    <source>
        <dbReference type="PROSITE" id="PS50945"/>
    </source>
</evidence>
<dbReference type="GO" id="GO:0030036">
    <property type="term" value="P:actin cytoskeleton organization"/>
    <property type="evidence" value="ECO:0007669"/>
    <property type="project" value="TreeGrafter"/>
</dbReference>
<dbReference type="InterPro" id="IPR019747">
    <property type="entry name" value="FERM_CS"/>
</dbReference>
<dbReference type="InterPro" id="IPR019749">
    <property type="entry name" value="Band_41_domain"/>
</dbReference>
<dbReference type="SUPFAM" id="SSF47220">
    <property type="entry name" value="alpha-catenin/vinculin-like"/>
    <property type="match status" value="6"/>
</dbReference>
<dbReference type="InterPro" id="IPR032425">
    <property type="entry name" value="FERM_f0"/>
</dbReference>
<dbReference type="Gene3D" id="1.20.80.10">
    <property type="match status" value="1"/>
</dbReference>
<dbReference type="GO" id="GO:0005737">
    <property type="term" value="C:cytoplasm"/>
    <property type="evidence" value="ECO:0007669"/>
    <property type="project" value="TreeGrafter"/>
</dbReference>
<dbReference type="Pfam" id="PF09141">
    <property type="entry name" value="Talin_middle"/>
    <property type="match status" value="1"/>
</dbReference>
<dbReference type="GO" id="GO:0005178">
    <property type="term" value="F:integrin binding"/>
    <property type="evidence" value="ECO:0007669"/>
    <property type="project" value="TreeGrafter"/>
</dbReference>
<dbReference type="InterPro" id="IPR035963">
    <property type="entry name" value="FERM_2"/>
</dbReference>
<dbReference type="InterPro" id="IPR002558">
    <property type="entry name" value="ILWEQ_dom"/>
</dbReference>
<dbReference type="GO" id="GO:0001726">
    <property type="term" value="C:ruffle"/>
    <property type="evidence" value="ECO:0007669"/>
    <property type="project" value="InterPro"/>
</dbReference>
<dbReference type="SUPFAM" id="SSF50729">
    <property type="entry name" value="PH domain-like"/>
    <property type="match status" value="1"/>
</dbReference>
<proteinExistence type="predicted"/>
<dbReference type="FunFam" id="1.20.120.230:FF:000004">
    <property type="entry name" value="Talin 2"/>
    <property type="match status" value="1"/>
</dbReference>
<dbReference type="InterPro" id="IPR002404">
    <property type="entry name" value="IRS_PTB"/>
</dbReference>
<dbReference type="InterPro" id="IPR015009">
    <property type="entry name" value="Vinculin-bd_dom"/>
</dbReference>
<dbReference type="Gene3D" id="3.10.20.90">
    <property type="entry name" value="Phosphatidylinositol 3-kinase Catalytic Subunit, Chain A, domain 1"/>
    <property type="match status" value="2"/>
</dbReference>
<dbReference type="SUPFAM" id="SSF109880">
    <property type="entry name" value="A middle domain of Talin 1"/>
    <property type="match status" value="1"/>
</dbReference>
<organism evidence="7 8">
    <name type="scientific">Oopsacas minuta</name>
    <dbReference type="NCBI Taxonomy" id="111878"/>
    <lineage>
        <taxon>Eukaryota</taxon>
        <taxon>Metazoa</taxon>
        <taxon>Porifera</taxon>
        <taxon>Hexactinellida</taxon>
        <taxon>Hexasterophora</taxon>
        <taxon>Lyssacinosida</taxon>
        <taxon>Leucopsacidae</taxon>
        <taxon>Oopsacas</taxon>
    </lineage>
</organism>
<dbReference type="PANTHER" id="PTHR19981:SF1">
    <property type="entry name" value="RHEA, ISOFORM B"/>
    <property type="match status" value="1"/>
</dbReference>
<comment type="caution">
    <text evidence="7">The sequence shown here is derived from an EMBL/GenBank/DDBJ whole genome shotgun (WGS) entry which is preliminary data.</text>
</comment>
<keyword evidence="8" id="KW-1185">Reference proteome</keyword>
<evidence type="ECO:0000256" key="3">
    <source>
        <dbReference type="ARBA" id="ARBA00023212"/>
    </source>
</evidence>
<name>A0AAV7JEB0_9METZ</name>
<dbReference type="SUPFAM" id="SSF109885">
    <property type="entry name" value="I/LWEQ domain"/>
    <property type="match status" value="4"/>
</dbReference>
<dbReference type="FunFam" id="1.20.80.10:FF:000007">
    <property type="entry name" value="Talin 2"/>
    <property type="match status" value="1"/>
</dbReference>
<dbReference type="InterPro" id="IPR011993">
    <property type="entry name" value="PH-like_dom_sf"/>
</dbReference>
<keyword evidence="2" id="KW-0963">Cytoplasm</keyword>
<dbReference type="PROSITE" id="PS50057">
    <property type="entry name" value="FERM_3"/>
    <property type="match status" value="1"/>
</dbReference>
<evidence type="ECO:0000313" key="7">
    <source>
        <dbReference type="EMBL" id="KAI6646805.1"/>
    </source>
</evidence>
<dbReference type="Pfam" id="PF02174">
    <property type="entry name" value="IRS"/>
    <property type="match status" value="1"/>
</dbReference>
<feature type="domain" description="FERM" evidence="5">
    <location>
        <begin position="91"/>
        <end position="404"/>
    </location>
</feature>
<dbReference type="GO" id="GO:0098609">
    <property type="term" value="P:cell-cell adhesion"/>
    <property type="evidence" value="ECO:0007669"/>
    <property type="project" value="TreeGrafter"/>
</dbReference>
<feature type="domain" description="I/LWEQ" evidence="6">
    <location>
        <begin position="2296"/>
        <end position="2536"/>
    </location>
</feature>
<dbReference type="Pfam" id="PF21692">
    <property type="entry name" value="Talin_R4"/>
    <property type="match status" value="1"/>
</dbReference>
<dbReference type="SMART" id="SM00295">
    <property type="entry name" value="B41"/>
    <property type="match status" value="1"/>
</dbReference>
<dbReference type="Proteomes" id="UP001165289">
    <property type="component" value="Unassembled WGS sequence"/>
</dbReference>
<dbReference type="InterPro" id="IPR035964">
    <property type="entry name" value="I/LWEQ_dom_sf"/>
</dbReference>
<reference evidence="7 8" key="1">
    <citation type="journal article" date="2023" name="BMC Biol.">
        <title>The compact genome of the sponge Oopsacas minuta (Hexactinellida) is lacking key metazoan core genes.</title>
        <authorList>
            <person name="Santini S."/>
            <person name="Schenkelaars Q."/>
            <person name="Jourda C."/>
            <person name="Duchesne M."/>
            <person name="Belahbib H."/>
            <person name="Rocher C."/>
            <person name="Selva M."/>
            <person name="Riesgo A."/>
            <person name="Vervoort M."/>
            <person name="Leys S.P."/>
            <person name="Kodjabachian L."/>
            <person name="Le Bivic A."/>
            <person name="Borchiellini C."/>
            <person name="Claverie J.M."/>
            <person name="Renard E."/>
        </authorList>
    </citation>
    <scope>NUCLEOTIDE SEQUENCE [LARGE SCALE GENOMIC DNA]</scope>
    <source>
        <strain evidence="7">SPO-2</strain>
    </source>
</reference>
<dbReference type="Pfam" id="PF25177">
    <property type="entry name" value="Talin_VBS2"/>
    <property type="match status" value="1"/>
</dbReference>
<dbReference type="InterPro" id="IPR000299">
    <property type="entry name" value="FERM_domain"/>
</dbReference>
<protein>
    <submittedName>
        <fullName evidence="7">Talin-1-like isoform X2</fullName>
    </submittedName>
</protein>
<dbReference type="Gene3D" id="2.30.29.30">
    <property type="entry name" value="Pleckstrin-homology domain (PH domain)/Phosphotyrosine-binding domain (PTB)"/>
    <property type="match status" value="1"/>
</dbReference>
<dbReference type="InterPro" id="IPR049108">
    <property type="entry name" value="Talin_R4"/>
</dbReference>
<evidence type="ECO:0000259" key="5">
    <source>
        <dbReference type="PROSITE" id="PS50057"/>
    </source>
</evidence>
<dbReference type="InterPro" id="IPR015224">
    <property type="entry name" value="Talin_cent"/>
</dbReference>
<evidence type="ECO:0000256" key="2">
    <source>
        <dbReference type="ARBA" id="ARBA00022490"/>
    </source>
</evidence>
<dbReference type="InterPro" id="IPR036476">
    <property type="entry name" value="Talin_cent_sf"/>
</dbReference>
<dbReference type="Pfam" id="PF21865">
    <property type="entry name" value="TLN1-like_RS"/>
    <property type="match status" value="3"/>
</dbReference>
<dbReference type="SMART" id="SM01244">
    <property type="entry name" value="IRS"/>
    <property type="match status" value="1"/>
</dbReference>
<dbReference type="InterPro" id="IPR014352">
    <property type="entry name" value="FERM/acyl-CoA-bd_prot_sf"/>
</dbReference>
<dbReference type="Gene3D" id="1.20.1410.10">
    <property type="entry name" value="I/LWEQ domain"/>
    <property type="match status" value="1"/>
</dbReference>
<dbReference type="GO" id="GO:0005925">
    <property type="term" value="C:focal adhesion"/>
    <property type="evidence" value="ECO:0007669"/>
    <property type="project" value="InterPro"/>
</dbReference>
<comment type="subcellular location">
    <subcellularLocation>
        <location evidence="1">Cytoplasm</location>
        <location evidence="1">Cytoskeleton</location>
    </subcellularLocation>
</comment>
<gene>
    <name evidence="7" type="ORF">LOD99_9204</name>
</gene>
<dbReference type="InterPro" id="IPR036723">
    <property type="entry name" value="Alpha-catenin/vinculin-like_sf"/>
</dbReference>
<dbReference type="SUPFAM" id="SSF47031">
    <property type="entry name" value="Second domain of FERM"/>
    <property type="match status" value="1"/>
</dbReference>
<accession>A0AAV7JEB0</accession>
<dbReference type="Pfam" id="PF21896">
    <property type="entry name" value="Talin_IBS2B"/>
    <property type="match status" value="4"/>
</dbReference>
<dbReference type="PROSITE" id="PS50945">
    <property type="entry name" value="I_LWEQ"/>
    <property type="match status" value="1"/>
</dbReference>
<dbReference type="Pfam" id="PF01608">
    <property type="entry name" value="I_LWEQ"/>
    <property type="match status" value="1"/>
</dbReference>
<dbReference type="InterPro" id="IPR057346">
    <property type="entry name" value="Talin1/2_VBS2"/>
</dbReference>
<dbReference type="CDD" id="cd17089">
    <property type="entry name" value="FERM_F0_TLN"/>
    <property type="match status" value="1"/>
</dbReference>
<dbReference type="GO" id="GO:0005886">
    <property type="term" value="C:plasma membrane"/>
    <property type="evidence" value="ECO:0007669"/>
    <property type="project" value="TreeGrafter"/>
</dbReference>
<dbReference type="PROSITE" id="PS00661">
    <property type="entry name" value="FERM_2"/>
    <property type="match status" value="1"/>
</dbReference>
<dbReference type="Pfam" id="PF08913">
    <property type="entry name" value="VBS"/>
    <property type="match status" value="1"/>
</dbReference>
<dbReference type="CDD" id="cd10569">
    <property type="entry name" value="FERM_C_Talin"/>
    <property type="match status" value="1"/>
</dbReference>
<dbReference type="Gene3D" id="1.20.1420.10">
    <property type="entry name" value="Talin, central domain"/>
    <property type="match status" value="8"/>
</dbReference>
<dbReference type="SMART" id="SM00307">
    <property type="entry name" value="ILWEQ"/>
    <property type="match status" value="1"/>
</dbReference>
<dbReference type="EMBL" id="JAKMXF010000353">
    <property type="protein sequence ID" value="KAI6646805.1"/>
    <property type="molecule type" value="Genomic_DNA"/>
</dbReference>
<dbReference type="GO" id="GO:0051015">
    <property type="term" value="F:actin filament binding"/>
    <property type="evidence" value="ECO:0007669"/>
    <property type="project" value="InterPro"/>
</dbReference>
<dbReference type="InterPro" id="IPR054082">
    <property type="entry name" value="Talin_IBS2B"/>
</dbReference>
<dbReference type="CDD" id="cd14473">
    <property type="entry name" value="FERM_B-lobe"/>
    <property type="match status" value="1"/>
</dbReference>